<comment type="similarity">
    <text evidence="1">Belongs to the WXG100 family.</text>
</comment>
<dbReference type="RefSeq" id="WP_323277966.1">
    <property type="nucleotide sequence ID" value="NZ_JAYGGQ010000002.1"/>
</dbReference>
<dbReference type="InterPro" id="IPR010310">
    <property type="entry name" value="T7SS_ESAT-6-like"/>
</dbReference>
<proteinExistence type="inferred from homology"/>
<dbReference type="InterPro" id="IPR036689">
    <property type="entry name" value="ESAT-6-like_sf"/>
</dbReference>
<dbReference type="NCBIfam" id="TIGR03930">
    <property type="entry name" value="WXG100_ESAT6"/>
    <property type="match status" value="1"/>
</dbReference>
<dbReference type="Gene3D" id="1.10.287.1060">
    <property type="entry name" value="ESAT-6-like"/>
    <property type="match status" value="1"/>
</dbReference>
<comment type="caution">
    <text evidence="2">The sequence shown here is derived from an EMBL/GenBank/DDBJ whole genome shotgun (WGS) entry which is preliminary data.</text>
</comment>
<dbReference type="EMBL" id="JAYGGQ010000002">
    <property type="protein sequence ID" value="MEA5454183.1"/>
    <property type="molecule type" value="Genomic_DNA"/>
</dbReference>
<gene>
    <name evidence="2" type="ORF">SPF06_05545</name>
</gene>
<evidence type="ECO:0000313" key="3">
    <source>
        <dbReference type="Proteomes" id="UP001304769"/>
    </source>
</evidence>
<sequence>MAVLKADTERMSASAHKVAATVERVRAEARSLCLDLELLAECWQGEAAASFQAVIAQWNHAEAQVETSLDAIGVSLQHASAGYQDVEGRNAMLFR</sequence>
<dbReference type="Proteomes" id="UP001304769">
    <property type="component" value="Unassembled WGS sequence"/>
</dbReference>
<evidence type="ECO:0000256" key="1">
    <source>
        <dbReference type="RuleBase" id="RU362001"/>
    </source>
</evidence>
<dbReference type="Pfam" id="PF06013">
    <property type="entry name" value="WXG100"/>
    <property type="match status" value="1"/>
</dbReference>
<protein>
    <recommendedName>
        <fullName evidence="1">ESAT-6-like protein</fullName>
    </recommendedName>
</protein>
<keyword evidence="3" id="KW-1185">Reference proteome</keyword>
<reference evidence="2 3" key="1">
    <citation type="submission" date="2023-12" db="EMBL/GenBank/DDBJ databases">
        <title>Sinomonas terricola sp. nov, isolated from litchi orchard soil in Guangdong, PR China.</title>
        <authorList>
            <person name="Jiaxin W."/>
            <person name="Yang Z."/>
            <person name="Honghui Z."/>
        </authorList>
    </citation>
    <scope>NUCLEOTIDE SEQUENCE [LARGE SCALE GENOMIC DNA]</scope>
    <source>
        <strain evidence="2 3">JGH33</strain>
    </source>
</reference>
<dbReference type="SUPFAM" id="SSF140453">
    <property type="entry name" value="EsxAB dimer-like"/>
    <property type="match status" value="1"/>
</dbReference>
<accession>A0ABU5T3D6</accession>
<organism evidence="2 3">
    <name type="scientific">Sinomonas terricola</name>
    <dbReference type="NCBI Taxonomy" id="3110330"/>
    <lineage>
        <taxon>Bacteria</taxon>
        <taxon>Bacillati</taxon>
        <taxon>Actinomycetota</taxon>
        <taxon>Actinomycetes</taxon>
        <taxon>Micrococcales</taxon>
        <taxon>Micrococcaceae</taxon>
        <taxon>Sinomonas</taxon>
    </lineage>
</organism>
<name>A0ABU5T3D6_9MICC</name>
<evidence type="ECO:0000313" key="2">
    <source>
        <dbReference type="EMBL" id="MEA5454183.1"/>
    </source>
</evidence>